<accession>A0A9P0ZJN8</accession>
<feature type="region of interest" description="Disordered" evidence="1">
    <location>
        <begin position="120"/>
        <end position="141"/>
    </location>
</feature>
<sequence>MTFGQNKKGEQGKTKDLKTLVEGRRKLRKSTRNSWVQGVVIAGNRHSKQAVRSCRLRKPPGFRESRPAFAQQSSFPLSIGLERGLIEGRNKGNYCSTSRVSHLADIAASTTETSVDVEMEEGAEAAVEQAGAEQGADEVGPGELISWLPL</sequence>
<evidence type="ECO:0000256" key="1">
    <source>
        <dbReference type="SAM" id="MobiDB-lite"/>
    </source>
</evidence>
<protein>
    <submittedName>
        <fullName evidence="2">Uncharacterized protein</fullName>
    </submittedName>
</protein>
<dbReference type="Proteomes" id="UP001152484">
    <property type="component" value="Unassembled WGS sequence"/>
</dbReference>
<feature type="region of interest" description="Disordered" evidence="1">
    <location>
        <begin position="1"/>
        <end position="20"/>
    </location>
</feature>
<proteinExistence type="predicted"/>
<dbReference type="EMBL" id="CAMAPE010000038">
    <property type="protein sequence ID" value="CAH9101218.1"/>
    <property type="molecule type" value="Genomic_DNA"/>
</dbReference>
<reference evidence="2" key="1">
    <citation type="submission" date="2022-07" db="EMBL/GenBank/DDBJ databases">
        <authorList>
            <person name="Macas J."/>
            <person name="Novak P."/>
            <person name="Neumann P."/>
        </authorList>
    </citation>
    <scope>NUCLEOTIDE SEQUENCE</scope>
</reference>
<evidence type="ECO:0000313" key="3">
    <source>
        <dbReference type="Proteomes" id="UP001152484"/>
    </source>
</evidence>
<gene>
    <name evidence="2" type="ORF">CEURO_LOCUS15278</name>
</gene>
<comment type="caution">
    <text evidence="2">The sequence shown here is derived from an EMBL/GenBank/DDBJ whole genome shotgun (WGS) entry which is preliminary data.</text>
</comment>
<evidence type="ECO:0000313" key="2">
    <source>
        <dbReference type="EMBL" id="CAH9101218.1"/>
    </source>
</evidence>
<feature type="compositionally biased region" description="Basic and acidic residues" evidence="1">
    <location>
        <begin position="7"/>
        <end position="20"/>
    </location>
</feature>
<keyword evidence="3" id="KW-1185">Reference proteome</keyword>
<name>A0A9P0ZJN8_CUSEU</name>
<dbReference type="AlphaFoldDB" id="A0A9P0ZJN8"/>
<feature type="compositionally biased region" description="Low complexity" evidence="1">
    <location>
        <begin position="124"/>
        <end position="139"/>
    </location>
</feature>
<organism evidence="2 3">
    <name type="scientific">Cuscuta europaea</name>
    <name type="common">European dodder</name>
    <dbReference type="NCBI Taxonomy" id="41803"/>
    <lineage>
        <taxon>Eukaryota</taxon>
        <taxon>Viridiplantae</taxon>
        <taxon>Streptophyta</taxon>
        <taxon>Embryophyta</taxon>
        <taxon>Tracheophyta</taxon>
        <taxon>Spermatophyta</taxon>
        <taxon>Magnoliopsida</taxon>
        <taxon>eudicotyledons</taxon>
        <taxon>Gunneridae</taxon>
        <taxon>Pentapetalae</taxon>
        <taxon>asterids</taxon>
        <taxon>lamiids</taxon>
        <taxon>Solanales</taxon>
        <taxon>Convolvulaceae</taxon>
        <taxon>Cuscuteae</taxon>
        <taxon>Cuscuta</taxon>
        <taxon>Cuscuta subgen. Cuscuta</taxon>
    </lineage>
</organism>